<sequence length="76" mass="8763">MAERGIAFEEVVRAIESGELLAILDPPNPERYPGQRISIVKIREYADRVPYVEDETEIFLKTIIPSRKMQKRYLGG</sequence>
<evidence type="ECO:0000313" key="1">
    <source>
        <dbReference type="EMBL" id="MEG3438531.1"/>
    </source>
</evidence>
<dbReference type="EMBL" id="JBAFSM010000030">
    <property type="protein sequence ID" value="MEG3438531.1"/>
    <property type="molecule type" value="Genomic_DNA"/>
</dbReference>
<accession>A0AAW9QYA8</accession>
<comment type="caution">
    <text evidence="1">The sequence shown here is derived from an EMBL/GenBank/DDBJ whole genome shotgun (WGS) entry which is preliminary data.</text>
</comment>
<dbReference type="Proteomes" id="UP001328733">
    <property type="component" value="Unassembled WGS sequence"/>
</dbReference>
<gene>
    <name evidence="1" type="ORF">V0288_15475</name>
</gene>
<name>A0AAW9QYA8_9CHRO</name>
<dbReference type="AlphaFoldDB" id="A0AAW9QYA8"/>
<keyword evidence="2" id="KW-1185">Reference proteome</keyword>
<organism evidence="1 2">
    <name type="scientific">Pannus brasiliensis CCIBt3594</name>
    <dbReference type="NCBI Taxonomy" id="1427578"/>
    <lineage>
        <taxon>Bacteria</taxon>
        <taxon>Bacillati</taxon>
        <taxon>Cyanobacteriota</taxon>
        <taxon>Cyanophyceae</taxon>
        <taxon>Oscillatoriophycideae</taxon>
        <taxon>Chroococcales</taxon>
        <taxon>Microcystaceae</taxon>
        <taxon>Pannus</taxon>
    </lineage>
</organism>
<proteinExistence type="predicted"/>
<reference evidence="1 2" key="1">
    <citation type="submission" date="2024-01" db="EMBL/GenBank/DDBJ databases">
        <title>Genomic insights into the taxonomy and metabolism of the cyanobacterium Pannus brasiliensis CCIBt3594.</title>
        <authorList>
            <person name="Machado M."/>
            <person name="Botero N.B."/>
            <person name="Andreote A.P.D."/>
            <person name="Feitosa A.M.T."/>
            <person name="Popin R."/>
            <person name="Sivonen K."/>
            <person name="Fiore M.F."/>
        </authorList>
    </citation>
    <scope>NUCLEOTIDE SEQUENCE [LARGE SCALE GENOMIC DNA]</scope>
    <source>
        <strain evidence="1 2">CCIBt3594</strain>
    </source>
</reference>
<evidence type="ECO:0000313" key="2">
    <source>
        <dbReference type="Proteomes" id="UP001328733"/>
    </source>
</evidence>
<protein>
    <submittedName>
        <fullName evidence="1">DUF4258 domain-containing protein</fullName>
    </submittedName>
</protein>